<dbReference type="RefSeq" id="WP_139679758.1">
    <property type="nucleotide sequence ID" value="NZ_CP040846.1"/>
</dbReference>
<dbReference type="Gene3D" id="3.80.30.20">
    <property type="entry name" value="tm_1862 like domain"/>
    <property type="match status" value="1"/>
</dbReference>
<evidence type="ECO:0000256" key="10">
    <source>
        <dbReference type="ARBA" id="ARBA00051661"/>
    </source>
</evidence>
<evidence type="ECO:0000256" key="1">
    <source>
        <dbReference type="ARBA" id="ARBA00002399"/>
    </source>
</evidence>
<accession>A0A4Y5SK63</accession>
<comment type="similarity">
    <text evidence="2 11">Belongs to the methylthiotransferase family. CDKAL1 subfamily.</text>
</comment>
<dbReference type="SMART" id="SM00729">
    <property type="entry name" value="Elp3"/>
    <property type="match status" value="1"/>
</dbReference>
<evidence type="ECO:0000256" key="3">
    <source>
        <dbReference type="ARBA" id="ARBA00022485"/>
    </source>
</evidence>
<dbReference type="GeneID" id="40473570"/>
<dbReference type="InterPro" id="IPR007197">
    <property type="entry name" value="rSAM"/>
</dbReference>
<evidence type="ECO:0000256" key="8">
    <source>
        <dbReference type="ARBA" id="ARBA00023004"/>
    </source>
</evidence>
<keyword evidence="6 11" id="KW-0819">tRNA processing</keyword>
<evidence type="ECO:0000259" key="12">
    <source>
        <dbReference type="PROSITE" id="PS50926"/>
    </source>
</evidence>
<dbReference type="EC" id="2.8.4.5" evidence="11"/>
<reference evidence="15 16" key="1">
    <citation type="submission" date="2019-06" db="EMBL/GenBank/DDBJ databases">
        <title>Thermococcus indicus sp. nov., a Fe(III)-reducing hyperthermophilic archaeon isolated from the Onnuri vent field of the Central Indian Ocean ridge.</title>
        <authorList>
            <person name="Lim J.K."/>
            <person name="Kim Y.J."/>
            <person name="Kwon K.K."/>
        </authorList>
    </citation>
    <scope>NUCLEOTIDE SEQUENCE [LARGE SCALE GENOMIC DNA]</scope>
    <source>
        <strain evidence="15 16">IOH1</strain>
    </source>
</reference>
<dbReference type="PANTHER" id="PTHR11918:SF45">
    <property type="entry name" value="THREONYLCARBAMOYLADENOSINE TRNA METHYLTHIOTRANSFERASE"/>
    <property type="match status" value="1"/>
</dbReference>
<evidence type="ECO:0000256" key="9">
    <source>
        <dbReference type="ARBA" id="ARBA00023014"/>
    </source>
</evidence>
<evidence type="ECO:0000256" key="7">
    <source>
        <dbReference type="ARBA" id="ARBA00022723"/>
    </source>
</evidence>
<evidence type="ECO:0000313" key="16">
    <source>
        <dbReference type="Proteomes" id="UP000306007"/>
    </source>
</evidence>
<dbReference type="PROSITE" id="PS01278">
    <property type="entry name" value="MTTASE_RADICAL"/>
    <property type="match status" value="1"/>
</dbReference>
<dbReference type="InterPro" id="IPR013848">
    <property type="entry name" value="Methylthiotransferase_N"/>
</dbReference>
<keyword evidence="4 11" id="KW-0808">Transferase</keyword>
<dbReference type="InterPro" id="IPR038135">
    <property type="entry name" value="Methylthiotransferase_N_sf"/>
</dbReference>
<feature type="domain" description="Radical SAM core" evidence="14">
    <location>
        <begin position="134"/>
        <end position="363"/>
    </location>
</feature>
<dbReference type="Pfam" id="PF01938">
    <property type="entry name" value="TRAM"/>
    <property type="match status" value="1"/>
</dbReference>
<keyword evidence="3 11" id="KW-0004">4Fe-4S</keyword>
<dbReference type="SFLD" id="SFLDG01082">
    <property type="entry name" value="B12-binding_domain_containing"/>
    <property type="match status" value="1"/>
</dbReference>
<dbReference type="Pfam" id="PF04055">
    <property type="entry name" value="Radical_SAM"/>
    <property type="match status" value="1"/>
</dbReference>
<dbReference type="SFLD" id="SFLDG01061">
    <property type="entry name" value="methylthiotransferase"/>
    <property type="match status" value="1"/>
</dbReference>
<dbReference type="PANTHER" id="PTHR11918">
    <property type="entry name" value="RADICAL SAM PROTEINS"/>
    <property type="match status" value="1"/>
</dbReference>
<keyword evidence="7 11" id="KW-0479">Metal-binding</keyword>
<sequence length="425" mass="47780">MVRVHVETYGCTRNRADAEMMEALLVSAGYELVETPENADYVIVNTCAVKDPTEKHMRERIKELLDSGKKVIATGCLVHVNPGAIDPRVSGILGVKSIDMIAEAVGVAERGGKLVSVEGWRERNIDKLELPRLWKGGVAFVVPISEGCLNACTYCATRFARGVLKSYKPELVVKWVKEALARGYKEIQLSSEDTGCYGFDIGTNLAELLDEITAIEGDFRVRVGMMNPNHVLKFLDELVDAYTDEKVYKFLHLPVQSGDNEVLKRMGRTYTVEEFEEIVRTFRKKVCDLNLNTDIIVGFPGETDEAFRNTVELVERVRPDKINVSRYSPRPGAIAAKWKQLPGWKVKERSRELHRLRLAIAYEINRAYVGRTVEVLVHGEGKKGGIEGRTFNYKDIILDSGEPGEFLQVRVEWAGSTYLKGIPLR</sequence>
<dbReference type="InterPro" id="IPR006466">
    <property type="entry name" value="MiaB-like_arc_euk"/>
</dbReference>
<comment type="catalytic activity">
    <reaction evidence="10 11">
        <text>N(6)-L-threonylcarbamoyladenosine(37) in tRNA + (sulfur carrier)-SH + AH2 + 2 S-adenosyl-L-methionine = 2-methylsulfanyl-N(6)-L-threonylcarbamoyladenosine(37) in tRNA + (sulfur carrier)-H + 5'-deoxyadenosine + L-methionine + A + S-adenosyl-L-homocysteine + 2 H(+)</text>
        <dbReference type="Rhea" id="RHEA:37075"/>
        <dbReference type="Rhea" id="RHEA-COMP:10163"/>
        <dbReference type="Rhea" id="RHEA-COMP:11092"/>
        <dbReference type="Rhea" id="RHEA-COMP:14737"/>
        <dbReference type="Rhea" id="RHEA-COMP:14739"/>
        <dbReference type="ChEBI" id="CHEBI:13193"/>
        <dbReference type="ChEBI" id="CHEBI:15378"/>
        <dbReference type="ChEBI" id="CHEBI:17319"/>
        <dbReference type="ChEBI" id="CHEBI:17499"/>
        <dbReference type="ChEBI" id="CHEBI:29917"/>
        <dbReference type="ChEBI" id="CHEBI:57844"/>
        <dbReference type="ChEBI" id="CHEBI:57856"/>
        <dbReference type="ChEBI" id="CHEBI:59789"/>
        <dbReference type="ChEBI" id="CHEBI:64428"/>
        <dbReference type="ChEBI" id="CHEBI:74418"/>
        <dbReference type="ChEBI" id="CHEBI:74420"/>
        <dbReference type="EC" id="2.8.4.5"/>
    </reaction>
</comment>
<dbReference type="PROSITE" id="PS51918">
    <property type="entry name" value="RADICAL_SAM"/>
    <property type="match status" value="1"/>
</dbReference>
<dbReference type="OrthoDB" id="372134at2157"/>
<keyword evidence="16" id="KW-1185">Reference proteome</keyword>
<dbReference type="InterPro" id="IPR020612">
    <property type="entry name" value="Methylthiotransferase_CS"/>
</dbReference>
<organism evidence="15 16">
    <name type="scientific">Thermococcus indicus</name>
    <dbReference type="NCBI Taxonomy" id="2586643"/>
    <lineage>
        <taxon>Archaea</taxon>
        <taxon>Methanobacteriati</taxon>
        <taxon>Methanobacteriota</taxon>
        <taxon>Thermococci</taxon>
        <taxon>Thermococcales</taxon>
        <taxon>Thermococcaceae</taxon>
        <taxon>Thermococcus</taxon>
    </lineage>
</organism>
<keyword evidence="8 11" id="KW-0408">Iron</keyword>
<evidence type="ECO:0000256" key="11">
    <source>
        <dbReference type="RuleBase" id="RU368081"/>
    </source>
</evidence>
<protein>
    <recommendedName>
        <fullName evidence="11">tRNA-t(6)A37 methylthiotransferase</fullName>
        <ecNumber evidence="11">2.8.4.5</ecNumber>
    </recommendedName>
</protein>
<dbReference type="InterPro" id="IPR002792">
    <property type="entry name" value="TRAM_dom"/>
</dbReference>
<dbReference type="FunFam" id="3.80.30.20:FF:000002">
    <property type="entry name" value="threonylcarbamoyladenosine tRNA methylthiotransferase isoform X2"/>
    <property type="match status" value="1"/>
</dbReference>
<evidence type="ECO:0000259" key="13">
    <source>
        <dbReference type="PROSITE" id="PS51449"/>
    </source>
</evidence>
<evidence type="ECO:0000256" key="2">
    <source>
        <dbReference type="ARBA" id="ARBA00008616"/>
    </source>
</evidence>
<comment type="function">
    <text evidence="1 11">Catalyzes the methylthiolation of N6-threonylcarbamoyladenosine (t(6)A), leading to the formation of 2-methylthio-N6-threonylcarbamoyladenosine (ms(2)t(6)A) at position 37 in tRNAs that read codons beginning with adenine.</text>
</comment>
<dbReference type="Gene3D" id="3.40.50.12160">
    <property type="entry name" value="Methylthiotransferase, N-terminal domain"/>
    <property type="match status" value="1"/>
</dbReference>
<dbReference type="PROSITE" id="PS51449">
    <property type="entry name" value="MTTASE_N"/>
    <property type="match status" value="1"/>
</dbReference>
<dbReference type="CDD" id="cd01335">
    <property type="entry name" value="Radical_SAM"/>
    <property type="match status" value="1"/>
</dbReference>
<evidence type="ECO:0000313" key="15">
    <source>
        <dbReference type="EMBL" id="QDA30360.1"/>
    </source>
</evidence>
<evidence type="ECO:0000256" key="5">
    <source>
        <dbReference type="ARBA" id="ARBA00022691"/>
    </source>
</evidence>
<dbReference type="EMBL" id="CP040846">
    <property type="protein sequence ID" value="QDA30360.1"/>
    <property type="molecule type" value="Genomic_DNA"/>
</dbReference>
<dbReference type="Pfam" id="PF00919">
    <property type="entry name" value="UPF0004"/>
    <property type="match status" value="1"/>
</dbReference>
<name>A0A4Y5SK63_9EURY</name>
<feature type="domain" description="MTTase N-terminal" evidence="13">
    <location>
        <begin position="2"/>
        <end position="110"/>
    </location>
</feature>
<dbReference type="KEGG" id="tic:FH039_00260"/>
<dbReference type="InterPro" id="IPR058240">
    <property type="entry name" value="rSAM_sf"/>
</dbReference>
<dbReference type="NCBIfam" id="TIGR00089">
    <property type="entry name" value="MiaB/RimO family radical SAM methylthiotransferase"/>
    <property type="match status" value="1"/>
</dbReference>
<keyword evidence="5 11" id="KW-0949">S-adenosyl-L-methionine</keyword>
<dbReference type="FunFam" id="3.40.50.12160:FF:000003">
    <property type="entry name" value="CDK5 regulatory subunit-associated protein 1"/>
    <property type="match status" value="1"/>
</dbReference>
<dbReference type="GO" id="GO:0046872">
    <property type="term" value="F:metal ion binding"/>
    <property type="evidence" value="ECO:0007669"/>
    <property type="project" value="UniProtKB-UniRule"/>
</dbReference>
<dbReference type="InterPro" id="IPR023404">
    <property type="entry name" value="rSAM_horseshoe"/>
</dbReference>
<dbReference type="NCBIfam" id="TIGR01578">
    <property type="entry name" value="MiaB-like-B"/>
    <property type="match status" value="1"/>
</dbReference>
<dbReference type="GO" id="GO:0051539">
    <property type="term" value="F:4 iron, 4 sulfur cluster binding"/>
    <property type="evidence" value="ECO:0007669"/>
    <property type="project" value="UniProtKB-UniRule"/>
</dbReference>
<dbReference type="InterPro" id="IPR005839">
    <property type="entry name" value="Methylthiotransferase"/>
</dbReference>
<keyword evidence="9 11" id="KW-0411">Iron-sulfur</keyword>
<dbReference type="AlphaFoldDB" id="A0A4Y5SK63"/>
<dbReference type="SUPFAM" id="SSF102114">
    <property type="entry name" value="Radical SAM enzymes"/>
    <property type="match status" value="1"/>
</dbReference>
<evidence type="ECO:0000259" key="14">
    <source>
        <dbReference type="PROSITE" id="PS51918"/>
    </source>
</evidence>
<dbReference type="InterPro" id="IPR006638">
    <property type="entry name" value="Elp3/MiaA/NifB-like_rSAM"/>
</dbReference>
<evidence type="ECO:0000256" key="6">
    <source>
        <dbReference type="ARBA" id="ARBA00022694"/>
    </source>
</evidence>
<feature type="domain" description="TRAM" evidence="12">
    <location>
        <begin position="366"/>
        <end position="425"/>
    </location>
</feature>
<comment type="cofactor">
    <cofactor evidence="11">
        <name>[4Fe-4S] cluster</name>
        <dbReference type="ChEBI" id="CHEBI:49883"/>
    </cofactor>
    <text evidence="11">Binds 1 or 2 [4Fe-4S] cluster. One cluster is coordinated with 3 cysteines and an exchangeable S-adenosyl-L-methionine.</text>
</comment>
<dbReference type="GO" id="GO:0035598">
    <property type="term" value="F:tRNA (N(6)-L-threonylcarbamoyladenosine(37)-C(2))-methylthiotransferase activity"/>
    <property type="evidence" value="ECO:0007669"/>
    <property type="project" value="UniProtKB-UniRule"/>
</dbReference>
<gene>
    <name evidence="15" type="ORF">FH039_00260</name>
</gene>
<evidence type="ECO:0000256" key="4">
    <source>
        <dbReference type="ARBA" id="ARBA00022679"/>
    </source>
</evidence>
<dbReference type="PROSITE" id="PS50926">
    <property type="entry name" value="TRAM"/>
    <property type="match status" value="1"/>
</dbReference>
<dbReference type="SFLD" id="SFLDS00029">
    <property type="entry name" value="Radical_SAM"/>
    <property type="match status" value="1"/>
</dbReference>
<dbReference type="Proteomes" id="UP000306007">
    <property type="component" value="Chromosome"/>
</dbReference>
<proteinExistence type="inferred from homology"/>